<dbReference type="Pfam" id="PF08238">
    <property type="entry name" value="Sel1"/>
    <property type="match status" value="3"/>
</dbReference>
<dbReference type="Gene3D" id="1.25.40.10">
    <property type="entry name" value="Tetratricopeptide repeat domain"/>
    <property type="match status" value="1"/>
</dbReference>
<keyword evidence="2" id="KW-0732">Signal</keyword>
<dbReference type="Proteomes" id="UP000469011">
    <property type="component" value="Unassembled WGS sequence"/>
</dbReference>
<evidence type="ECO:0000256" key="2">
    <source>
        <dbReference type="SAM" id="SignalP"/>
    </source>
</evidence>
<organism evidence="3 4">
    <name type="scientific">Jiella pacifica</name>
    <dbReference type="NCBI Taxonomy" id="2696469"/>
    <lineage>
        <taxon>Bacteria</taxon>
        <taxon>Pseudomonadati</taxon>
        <taxon>Pseudomonadota</taxon>
        <taxon>Alphaproteobacteria</taxon>
        <taxon>Hyphomicrobiales</taxon>
        <taxon>Aurantimonadaceae</taxon>
        <taxon>Jiella</taxon>
    </lineage>
</organism>
<dbReference type="InterPro" id="IPR011990">
    <property type="entry name" value="TPR-like_helical_dom_sf"/>
</dbReference>
<dbReference type="InterPro" id="IPR006597">
    <property type="entry name" value="Sel1-like"/>
</dbReference>
<dbReference type="AlphaFoldDB" id="A0A6N9SWG7"/>
<evidence type="ECO:0000313" key="3">
    <source>
        <dbReference type="EMBL" id="NDW03131.1"/>
    </source>
</evidence>
<feature type="region of interest" description="Disordered" evidence="1">
    <location>
        <begin position="79"/>
        <end position="206"/>
    </location>
</feature>
<comment type="caution">
    <text evidence="3">The sequence shown here is derived from an EMBL/GenBank/DDBJ whole genome shotgun (WGS) entry which is preliminary data.</text>
</comment>
<feature type="compositionally biased region" description="Low complexity" evidence="1">
    <location>
        <begin position="186"/>
        <end position="202"/>
    </location>
</feature>
<proteinExistence type="predicted"/>
<evidence type="ECO:0000313" key="4">
    <source>
        <dbReference type="Proteomes" id="UP000469011"/>
    </source>
</evidence>
<feature type="signal peptide" evidence="2">
    <location>
        <begin position="1"/>
        <end position="26"/>
    </location>
</feature>
<gene>
    <name evidence="3" type="ORF">GTK09_01705</name>
</gene>
<dbReference type="PANTHER" id="PTHR11102">
    <property type="entry name" value="SEL-1-LIKE PROTEIN"/>
    <property type="match status" value="1"/>
</dbReference>
<dbReference type="EMBL" id="JAAAMG010000001">
    <property type="protein sequence ID" value="NDW03131.1"/>
    <property type="molecule type" value="Genomic_DNA"/>
</dbReference>
<dbReference type="InterPro" id="IPR050767">
    <property type="entry name" value="Sel1_AlgK"/>
</dbReference>
<evidence type="ECO:0000256" key="1">
    <source>
        <dbReference type="SAM" id="MobiDB-lite"/>
    </source>
</evidence>
<keyword evidence="4" id="KW-1185">Reference proteome</keyword>
<feature type="compositionally biased region" description="Low complexity" evidence="1">
    <location>
        <begin position="88"/>
        <end position="135"/>
    </location>
</feature>
<dbReference type="SMART" id="SM00671">
    <property type="entry name" value="SEL1"/>
    <property type="match status" value="4"/>
</dbReference>
<feature type="region of interest" description="Disordered" evidence="1">
    <location>
        <begin position="604"/>
        <end position="671"/>
    </location>
</feature>
<accession>A0A6N9SWG7</accession>
<dbReference type="SUPFAM" id="SSF81901">
    <property type="entry name" value="HCP-like"/>
    <property type="match status" value="1"/>
</dbReference>
<dbReference type="RefSeq" id="WP_163460741.1">
    <property type="nucleotide sequence ID" value="NZ_JAAAMG010000001.1"/>
</dbReference>
<sequence>MTVTHRSRRLALLAGVALLAASPADAGQLLAQAATDCREAKDHFEIARQIDTPGAYQAHIDAFGACPYASFARILQGQSEEKAGRSTEGGASASPAAPAGESPAPQFSQQPAPMAPDGAETPPPAAAEAPLPDAPMQADTAPQPVPQDGETVAPSVAQDPFSGAGGNPTTAGGSDADPQPVPIPAPDADLAAPAAPTGPANAGDVAAPQLPAVTPQAPTDEGKLLADTMVDRLNALQGGASQSGPRFHYDSAVLDQGDLFVTNLRLTKDDGQPNWSGFVAPSTVVLKPKIEADGTFSANSIFMTKASVRATERNGPNDRVATIASISILDPRLSAVGATPASDSLGPVDLRGIDIRSVIGFDPTGELLKIAAIQLTTNGVSDGLPQSATFSVKNLAFTPQQMATITESSVADFEELGPDFFDFTLTTMMQRDTAAQNLKLTQVLEVGQEGSLTVSAALANFSPADIRTLLGAKNPAALVGVGAGLGEAEVNFVNTSLVDKVLAIVAKAQNIDPPLFRAAIPTAARDAILGATGNATLAENAADALRAFLSDPRSLRVAVKPGQPAPLVGTAFALAGAADPLQQMAVLSPTVSVNGGEAVPLLGTAPAAPSAEPVPPAAQGGTEDLAPPAEDRPDAQAPIDPLPLVPSPGGVPLAPPPALATPGDAQTPRPGAATASVLAECDRFAADSDDPTKPAEVAGVKAPADIDVTKAVPACEAAHRLAPGDARMTFQLGRSYQAAGRDEDAASLYREAAEAGQSVAQYELALAFYDGRGVAQDPRQAVEWLEKSSSQGNGFAKYFLGIEKVNGTYVPQDYPGAYVMFEEAAAFGVPEALVELGKMAYSGQGVAEDYAKAFEFYREAAEKDVPGGHFYVGFMDAFGIGAPGATPLDAAKSMMAGLAQGYADAEELIVTEGGKIFATPIRQAIQDYLRAEGVYRGRSDGIFGPATIEAINAWRAASPRG</sequence>
<protein>
    <recommendedName>
        <fullName evidence="5">Sel1 repeat-containing protein</fullName>
    </recommendedName>
</protein>
<feature type="chain" id="PRO_5026919223" description="Sel1 repeat-containing protein" evidence="2">
    <location>
        <begin position="27"/>
        <end position="961"/>
    </location>
</feature>
<evidence type="ECO:0008006" key="5">
    <source>
        <dbReference type="Google" id="ProtNLM"/>
    </source>
</evidence>
<dbReference type="PANTHER" id="PTHR11102:SF160">
    <property type="entry name" value="ERAD-ASSOCIATED E3 UBIQUITIN-PROTEIN LIGASE COMPONENT HRD3"/>
    <property type="match status" value="1"/>
</dbReference>
<reference evidence="3 4" key="1">
    <citation type="submission" date="2020-01" db="EMBL/GenBank/DDBJ databases">
        <title>Jiella pacifica sp. nov.</title>
        <authorList>
            <person name="Xue Z."/>
            <person name="Zhu S."/>
            <person name="Chen J."/>
            <person name="Yang J."/>
        </authorList>
    </citation>
    <scope>NUCLEOTIDE SEQUENCE [LARGE SCALE GENOMIC DNA]</scope>
    <source>
        <strain evidence="3 4">40Bstr34</strain>
    </source>
</reference>
<name>A0A6N9SWG7_9HYPH</name>